<reference evidence="3 4" key="1">
    <citation type="submission" date="2017-05" db="EMBL/GenBank/DDBJ databases">
        <title>The draft genome sequence of Idiomarina salinarum WNB302.</title>
        <authorList>
            <person name="Sun Y."/>
            <person name="Chen B."/>
            <person name="Du Z."/>
        </authorList>
    </citation>
    <scope>NUCLEOTIDE SEQUENCE [LARGE SCALE GENOMIC DNA]</scope>
    <source>
        <strain evidence="3 4">WNB302</strain>
    </source>
</reference>
<feature type="domain" description="Beta-lactamase-related" evidence="2">
    <location>
        <begin position="53"/>
        <end position="348"/>
    </location>
</feature>
<dbReference type="Gene3D" id="3.40.710.10">
    <property type="entry name" value="DD-peptidase/beta-lactamase superfamily"/>
    <property type="match status" value="1"/>
</dbReference>
<dbReference type="InterPro" id="IPR001466">
    <property type="entry name" value="Beta-lactam-related"/>
</dbReference>
<feature type="signal peptide" evidence="1">
    <location>
        <begin position="1"/>
        <end position="20"/>
    </location>
</feature>
<dbReference type="InterPro" id="IPR050789">
    <property type="entry name" value="Diverse_Enzym_Activities"/>
</dbReference>
<evidence type="ECO:0000256" key="1">
    <source>
        <dbReference type="SAM" id="SignalP"/>
    </source>
</evidence>
<comment type="caution">
    <text evidence="3">The sequence shown here is derived from an EMBL/GenBank/DDBJ whole genome shotgun (WGS) entry which is preliminary data.</text>
</comment>
<dbReference type="InterPro" id="IPR012338">
    <property type="entry name" value="Beta-lactam/transpept-like"/>
</dbReference>
<protein>
    <recommendedName>
        <fullName evidence="2">Beta-lactamase-related domain-containing protein</fullName>
    </recommendedName>
</protein>
<evidence type="ECO:0000259" key="2">
    <source>
        <dbReference type="Pfam" id="PF00144"/>
    </source>
</evidence>
<dbReference type="SUPFAM" id="SSF56601">
    <property type="entry name" value="beta-lactamase/transpeptidase-like"/>
    <property type="match status" value="1"/>
</dbReference>
<keyword evidence="1" id="KW-0732">Signal</keyword>
<dbReference type="OrthoDB" id="1522765at2"/>
<keyword evidence="4" id="KW-1185">Reference proteome</keyword>
<accession>A0A265UZP2</accession>
<dbReference type="RefSeq" id="WP_094966614.1">
    <property type="nucleotide sequence ID" value="NZ_NGJN01000001.1"/>
</dbReference>
<sequence>MRILCLIILFSLFWSCIDNQNGSTNTTSSKIEFVKPLSSLDSLKERLANLGRYNALSVALIRPDTTVIWNFGSADESSLFRVGSVTKSLTGLSILKLVEQGKISLNDTLIQLIPELPFSNKFDEPILLKHVLEASAGFVSYRDGDFIIDPNFDTLSVSELLVNMPYKFESTWRPGTFTAYHTVGPLISGYVIEDKSNMSYSDFVETHFFNPLDMPRSTFFVNDDVKKSLVNYQDSTYEYVKARPAAALNTSTSEFTHFLQMLINNGVYNGKQVLSKESIDRFETSTSNLAVNKLEITDGHGINNWSMYHNGIRYQTHAGEITPGYLAQYAYSRTYKTAYVFMIQGVSERALKVLNNQILPYLHPQIAESPIKKITPEEENKFIGCYEKVQKSRITRPAFKIEIIRDSTGQLAVLDNNFDNPPHVKPLKPTDKEYIYIDDNPKNNFSINGQTRYALVTDENDQMVIQKLSYPWDAYKRIPCDKNNSH</sequence>
<proteinExistence type="predicted"/>
<feature type="chain" id="PRO_5013012216" description="Beta-lactamase-related domain-containing protein" evidence="1">
    <location>
        <begin position="21"/>
        <end position="486"/>
    </location>
</feature>
<dbReference type="AlphaFoldDB" id="A0A265UZP2"/>
<dbReference type="Proteomes" id="UP000216840">
    <property type="component" value="Unassembled WGS sequence"/>
</dbReference>
<dbReference type="EMBL" id="NGJN01000001">
    <property type="protein sequence ID" value="OZV70537.1"/>
    <property type="molecule type" value="Genomic_DNA"/>
</dbReference>
<dbReference type="PANTHER" id="PTHR43283">
    <property type="entry name" value="BETA-LACTAMASE-RELATED"/>
    <property type="match status" value="1"/>
</dbReference>
<evidence type="ECO:0000313" key="3">
    <source>
        <dbReference type="EMBL" id="OZV70537.1"/>
    </source>
</evidence>
<organism evidence="3 4">
    <name type="scientific">Winogradskyella aurantia</name>
    <dbReference type="NCBI Taxonomy" id="1915063"/>
    <lineage>
        <taxon>Bacteria</taxon>
        <taxon>Pseudomonadati</taxon>
        <taxon>Bacteroidota</taxon>
        <taxon>Flavobacteriia</taxon>
        <taxon>Flavobacteriales</taxon>
        <taxon>Flavobacteriaceae</taxon>
        <taxon>Winogradskyella</taxon>
    </lineage>
</organism>
<gene>
    <name evidence="3" type="ORF">CA834_00010</name>
</gene>
<dbReference type="Pfam" id="PF00144">
    <property type="entry name" value="Beta-lactamase"/>
    <property type="match status" value="1"/>
</dbReference>
<dbReference type="PANTHER" id="PTHR43283:SF3">
    <property type="entry name" value="BETA-LACTAMASE FAMILY PROTEIN (AFU_ORTHOLOGUE AFUA_5G07500)"/>
    <property type="match status" value="1"/>
</dbReference>
<evidence type="ECO:0000313" key="4">
    <source>
        <dbReference type="Proteomes" id="UP000216840"/>
    </source>
</evidence>
<name>A0A265UZP2_9FLAO</name>